<evidence type="ECO:0000313" key="3">
    <source>
        <dbReference type="EMBL" id="MEJ2863168.1"/>
    </source>
</evidence>
<feature type="domain" description="Myo-inositol-1-phosphate synthase GAPDH-like" evidence="2">
    <location>
        <begin position="225"/>
        <end position="330"/>
    </location>
</feature>
<dbReference type="RefSeq" id="WP_337704526.1">
    <property type="nucleotide sequence ID" value="NZ_JBBEGM010000007.1"/>
</dbReference>
<dbReference type="Gene3D" id="3.30.360.10">
    <property type="entry name" value="Dihydrodipicolinate Reductase, domain 2"/>
    <property type="match status" value="1"/>
</dbReference>
<reference evidence="3 4" key="1">
    <citation type="submission" date="2024-03" db="EMBL/GenBank/DDBJ databases">
        <title>Actinomycetospora sp. OC33-EN07, a novel actinomycete isolated from wild orchid (Aerides multiflora).</title>
        <authorList>
            <person name="Suriyachadkun C."/>
        </authorList>
    </citation>
    <scope>NUCLEOTIDE SEQUENCE [LARGE SCALE GENOMIC DNA]</scope>
    <source>
        <strain evidence="3 4">OC33-EN07</strain>
    </source>
</reference>
<dbReference type="SUPFAM" id="SSF55347">
    <property type="entry name" value="Glyceraldehyde-3-phosphate dehydrogenase-like, C-terminal domain"/>
    <property type="match status" value="1"/>
</dbReference>
<dbReference type="Proteomes" id="UP001369736">
    <property type="component" value="Unassembled WGS sequence"/>
</dbReference>
<comment type="similarity">
    <text evidence="1">Belongs to the myo-inositol 1-phosphate synthase family.</text>
</comment>
<dbReference type="SUPFAM" id="SSF51735">
    <property type="entry name" value="NAD(P)-binding Rossmann-fold domains"/>
    <property type="match status" value="1"/>
</dbReference>
<dbReference type="Pfam" id="PF01658">
    <property type="entry name" value="Inos-1-P_synth"/>
    <property type="match status" value="1"/>
</dbReference>
<dbReference type="Pfam" id="PF07994">
    <property type="entry name" value="NAD_binding_5"/>
    <property type="match status" value="1"/>
</dbReference>
<proteinExistence type="inferred from homology"/>
<name>A0ABU8M9Q0_9PSEU</name>
<keyword evidence="4" id="KW-1185">Reference proteome</keyword>
<dbReference type="InterPro" id="IPR013021">
    <property type="entry name" value="Myo-inos-1-P_Synthase_GAPDH"/>
</dbReference>
<evidence type="ECO:0000259" key="2">
    <source>
        <dbReference type="Pfam" id="PF01658"/>
    </source>
</evidence>
<evidence type="ECO:0000256" key="1">
    <source>
        <dbReference type="ARBA" id="ARBA00010813"/>
    </source>
</evidence>
<organism evidence="3 4">
    <name type="scientific">Actinomycetospora flava</name>
    <dbReference type="NCBI Taxonomy" id="3129232"/>
    <lineage>
        <taxon>Bacteria</taxon>
        <taxon>Bacillati</taxon>
        <taxon>Actinomycetota</taxon>
        <taxon>Actinomycetes</taxon>
        <taxon>Pseudonocardiales</taxon>
        <taxon>Pseudonocardiaceae</taxon>
        <taxon>Actinomycetospora</taxon>
    </lineage>
</organism>
<dbReference type="Gene3D" id="3.40.50.720">
    <property type="entry name" value="NAD(P)-binding Rossmann-like Domain"/>
    <property type="match status" value="1"/>
</dbReference>
<gene>
    <name evidence="3" type="ORF">WCD58_18520</name>
</gene>
<dbReference type="PIRSF" id="PIRSF015578">
    <property type="entry name" value="Myoinos-ppht_syn"/>
    <property type="match status" value="1"/>
</dbReference>
<comment type="caution">
    <text evidence="3">The sequence shown here is derived from an EMBL/GenBank/DDBJ whole genome shotgun (WGS) entry which is preliminary data.</text>
</comment>
<dbReference type="InterPro" id="IPR036291">
    <property type="entry name" value="NAD(P)-bd_dom_sf"/>
</dbReference>
<accession>A0ABU8M9Q0</accession>
<sequence>MAENARTGVAIVGLGGAVATTAVAGVELMKLGAVGTDGLPLADTAGLVPYTSLVFAGWDVDGDDLAKAAHGHRVLDDRQIEAAGPALADIEPWPAVADPEYCRNARGTNLVAVPALRDRVAHIAGDLRRFREEQGLDALVVVNLASTERWPDLTLPALASADGFEKALDVDDAAITPGMLYAYAAITEGCPYVNFTPSAAADVPGLLELAEHRGVPVAGKDGKTGQTMMKTVLAPAFRSRALTVDGWYSTNILGNRDGEILDDPDSLSSKVQTKGSVLDDILGYEVGDHVVRIDYYRPRGDEKEAWDNIDLSGFLGQRMQIKVDFMARDSVLAAPLVLELVRLVVEAQRRGEGGAQEQLGYFFKAPTTRDGRRPEHALHVQEQVLRDWIGAGAA</sequence>
<protein>
    <submittedName>
        <fullName evidence="3">Inositol-3-phosphate synthase</fullName>
    </submittedName>
</protein>
<dbReference type="PANTHER" id="PTHR11510">
    <property type="entry name" value="MYO-INOSITOL-1 PHOSPHATE SYNTHASE"/>
    <property type="match status" value="1"/>
</dbReference>
<dbReference type="EMBL" id="JBBEGM010000007">
    <property type="protein sequence ID" value="MEJ2863168.1"/>
    <property type="molecule type" value="Genomic_DNA"/>
</dbReference>
<evidence type="ECO:0000313" key="4">
    <source>
        <dbReference type="Proteomes" id="UP001369736"/>
    </source>
</evidence>
<dbReference type="InterPro" id="IPR002587">
    <property type="entry name" value="Myo-inos-1-P_Synthase"/>
</dbReference>